<dbReference type="InterPro" id="IPR009057">
    <property type="entry name" value="Homeodomain-like_sf"/>
</dbReference>
<keyword evidence="1" id="KW-0805">Transcription regulation</keyword>
<dbReference type="PROSITE" id="PS01124">
    <property type="entry name" value="HTH_ARAC_FAMILY_2"/>
    <property type="match status" value="1"/>
</dbReference>
<evidence type="ECO:0000256" key="1">
    <source>
        <dbReference type="ARBA" id="ARBA00023015"/>
    </source>
</evidence>
<evidence type="ECO:0000259" key="3">
    <source>
        <dbReference type="PROSITE" id="PS01124"/>
    </source>
</evidence>
<evidence type="ECO:0000313" key="5">
    <source>
        <dbReference type="Proteomes" id="UP001597497"/>
    </source>
</evidence>
<keyword evidence="2" id="KW-0804">Transcription</keyword>
<dbReference type="Pfam" id="PF12833">
    <property type="entry name" value="HTH_18"/>
    <property type="match status" value="1"/>
</dbReference>
<dbReference type="Pfam" id="PF20240">
    <property type="entry name" value="DUF6597"/>
    <property type="match status" value="1"/>
</dbReference>
<dbReference type="Proteomes" id="UP001597497">
    <property type="component" value="Unassembled WGS sequence"/>
</dbReference>
<feature type="domain" description="HTH araC/xylS-type" evidence="3">
    <location>
        <begin position="180"/>
        <end position="260"/>
    </location>
</feature>
<dbReference type="EMBL" id="JBHUMM010000018">
    <property type="protein sequence ID" value="MFD2671911.1"/>
    <property type="molecule type" value="Genomic_DNA"/>
</dbReference>
<dbReference type="SMART" id="SM00342">
    <property type="entry name" value="HTH_ARAC"/>
    <property type="match status" value="1"/>
</dbReference>
<accession>A0ABW5RA28</accession>
<dbReference type="InterPro" id="IPR046532">
    <property type="entry name" value="DUF6597"/>
</dbReference>
<dbReference type="InterPro" id="IPR018060">
    <property type="entry name" value="HTH_AraC"/>
</dbReference>
<reference evidence="5" key="1">
    <citation type="journal article" date="2019" name="Int. J. Syst. Evol. Microbiol.">
        <title>The Global Catalogue of Microorganisms (GCM) 10K type strain sequencing project: providing services to taxonomists for standard genome sequencing and annotation.</title>
        <authorList>
            <consortium name="The Broad Institute Genomics Platform"/>
            <consortium name="The Broad Institute Genome Sequencing Center for Infectious Disease"/>
            <person name="Wu L."/>
            <person name="Ma J."/>
        </authorList>
    </citation>
    <scope>NUCLEOTIDE SEQUENCE [LARGE SCALE GENOMIC DNA]</scope>
    <source>
        <strain evidence="5">KCTC 33676</strain>
    </source>
</reference>
<sequence>MRYEERQPVADLQPYIQCLWHLDRTYTAEAEGERLWPDGCFELIFHYGHAYVYQGQRLPRAFVIGSLTRWHGLQATGRVRLFGVRMKPWGLALLFQMQVQDLKDVCFPMDEQEELNRNMQVKECEAKLAEAEVEEAFACLQTRLLQVLADRPPLQSSEAGMLASLSAMYEDPLVKDGQAMGRSSGYSVRHFERKCAQWTALTPKKLRMVARFNQVRMRIFREPSIDLHDCMHEFGYYDYAHFSKDFKECLGLTPLAYKEWLTGMISSFRKKDNHVAFLQDDSSPI</sequence>
<name>A0ABW5RA28_9BACL</name>
<dbReference type="SUPFAM" id="SSF46689">
    <property type="entry name" value="Homeodomain-like"/>
    <property type="match status" value="1"/>
</dbReference>
<proteinExistence type="predicted"/>
<evidence type="ECO:0000313" key="4">
    <source>
        <dbReference type="EMBL" id="MFD2671911.1"/>
    </source>
</evidence>
<keyword evidence="5" id="KW-1185">Reference proteome</keyword>
<gene>
    <name evidence="4" type="ORF">ACFSUC_09855</name>
</gene>
<evidence type="ECO:0000256" key="2">
    <source>
        <dbReference type="ARBA" id="ARBA00023163"/>
    </source>
</evidence>
<organism evidence="4 5">
    <name type="scientific">Marinicrinis sediminis</name>
    <dbReference type="NCBI Taxonomy" id="1652465"/>
    <lineage>
        <taxon>Bacteria</taxon>
        <taxon>Bacillati</taxon>
        <taxon>Bacillota</taxon>
        <taxon>Bacilli</taxon>
        <taxon>Bacillales</taxon>
        <taxon>Paenibacillaceae</taxon>
    </lineage>
</organism>
<dbReference type="Gene3D" id="1.10.10.60">
    <property type="entry name" value="Homeodomain-like"/>
    <property type="match status" value="1"/>
</dbReference>
<dbReference type="RefSeq" id="WP_379929386.1">
    <property type="nucleotide sequence ID" value="NZ_JBHUMM010000018.1"/>
</dbReference>
<protein>
    <submittedName>
        <fullName evidence="4">DUF6597 domain-containing transcriptional factor</fullName>
    </submittedName>
</protein>
<comment type="caution">
    <text evidence="4">The sequence shown here is derived from an EMBL/GenBank/DDBJ whole genome shotgun (WGS) entry which is preliminary data.</text>
</comment>